<dbReference type="PIRSF" id="PIRSF036990">
    <property type="entry name" value="UCP036990_CBS_BON"/>
    <property type="match status" value="1"/>
</dbReference>
<dbReference type="SUPFAM" id="SSF54631">
    <property type="entry name" value="CBS-domain pair"/>
    <property type="match status" value="1"/>
</dbReference>
<dbReference type="PROSITE" id="PS50914">
    <property type="entry name" value="BON"/>
    <property type="match status" value="1"/>
</dbReference>
<feature type="domain" description="CBS" evidence="5">
    <location>
        <begin position="94"/>
        <end position="149"/>
    </location>
</feature>
<dbReference type="PANTHER" id="PTHR43080:SF26">
    <property type="entry name" value="REGULATORY PROTEIN"/>
    <property type="match status" value="1"/>
</dbReference>
<gene>
    <name evidence="6" type="ORF">ABIF29_007495</name>
</gene>
<dbReference type="InterPro" id="IPR000644">
    <property type="entry name" value="CBS_dom"/>
</dbReference>
<sequence length="251" mass="27396">MHVREIMSRNVISIDTGASVIDAIRTMLSHHISGLPVIDRDGALVGILSDGDFIRRVEVGTEKRRGRWLAMLAGTNQVALDFARQHGRKVSQIMSPKPITVEEDTPLEQVVQLMESHGVTRFPVMRDNKLVGMVTRTDFMTAIAKLRLEWSSASGSDDQIRASVVAALAHAPWRPAALNVSVNDGIVSLRGSVQSDNAHKAAIVAVENVAGVKRVEDQLVKITYPPPEDDYGGGDFVSLEEEPSTEDDQPL</sequence>
<evidence type="ECO:0000256" key="3">
    <source>
        <dbReference type="SAM" id="MobiDB-lite"/>
    </source>
</evidence>
<keyword evidence="1 2" id="KW-0129">CBS domain</keyword>
<dbReference type="PANTHER" id="PTHR43080">
    <property type="entry name" value="CBS DOMAIN-CONTAINING PROTEIN CBSX3, MITOCHONDRIAL"/>
    <property type="match status" value="1"/>
</dbReference>
<evidence type="ECO:0000259" key="4">
    <source>
        <dbReference type="PROSITE" id="PS50914"/>
    </source>
</evidence>
<dbReference type="InterPro" id="IPR046342">
    <property type="entry name" value="CBS_dom_sf"/>
</dbReference>
<reference evidence="6 7" key="1">
    <citation type="submission" date="2024-07" db="EMBL/GenBank/DDBJ databases">
        <title>Genomic Encyclopedia of Type Strains, Phase V (KMG-V): Genome sequencing to study the core and pangenomes of soil and plant-associated prokaryotes.</title>
        <authorList>
            <person name="Whitman W."/>
        </authorList>
    </citation>
    <scope>NUCLEOTIDE SEQUENCE [LARGE SCALE GENOMIC DNA]</scope>
    <source>
        <strain evidence="6 7">USDA 415</strain>
    </source>
</reference>
<dbReference type="Pfam" id="PF00571">
    <property type="entry name" value="CBS"/>
    <property type="match status" value="2"/>
</dbReference>
<feature type="region of interest" description="Disordered" evidence="3">
    <location>
        <begin position="224"/>
        <end position="251"/>
    </location>
</feature>
<evidence type="ECO:0000259" key="5">
    <source>
        <dbReference type="PROSITE" id="PS51371"/>
    </source>
</evidence>
<evidence type="ECO:0000256" key="2">
    <source>
        <dbReference type="PROSITE-ProRule" id="PRU00703"/>
    </source>
</evidence>
<evidence type="ECO:0000256" key="1">
    <source>
        <dbReference type="ARBA" id="ARBA00023122"/>
    </source>
</evidence>
<dbReference type="Proteomes" id="UP001565471">
    <property type="component" value="Unassembled WGS sequence"/>
</dbReference>
<accession>A0ABV4FB37</accession>
<proteinExistence type="predicted"/>
<evidence type="ECO:0000313" key="7">
    <source>
        <dbReference type="Proteomes" id="UP001565471"/>
    </source>
</evidence>
<feature type="domain" description="BON" evidence="4">
    <location>
        <begin position="156"/>
        <end position="223"/>
    </location>
</feature>
<feature type="domain" description="CBS" evidence="5">
    <location>
        <begin position="7"/>
        <end position="63"/>
    </location>
</feature>
<feature type="compositionally biased region" description="Acidic residues" evidence="3">
    <location>
        <begin position="227"/>
        <end position="251"/>
    </location>
</feature>
<dbReference type="Pfam" id="PF04972">
    <property type="entry name" value="BON"/>
    <property type="match status" value="1"/>
</dbReference>
<dbReference type="SMART" id="SM00116">
    <property type="entry name" value="CBS"/>
    <property type="match status" value="2"/>
</dbReference>
<protein>
    <submittedName>
        <fullName evidence="6">CBS-domain-containing membrane protein</fullName>
    </submittedName>
</protein>
<dbReference type="PROSITE" id="PS51371">
    <property type="entry name" value="CBS"/>
    <property type="match status" value="2"/>
</dbReference>
<dbReference type="InterPro" id="IPR017080">
    <property type="entry name" value="UCP036990_CBS_BON"/>
</dbReference>
<dbReference type="InterPro" id="IPR051257">
    <property type="entry name" value="Diverse_CBS-Domain"/>
</dbReference>
<dbReference type="Gene3D" id="3.30.1340.30">
    <property type="match status" value="1"/>
</dbReference>
<keyword evidence="7" id="KW-1185">Reference proteome</keyword>
<dbReference type="EMBL" id="JBGBZA010000002">
    <property type="protein sequence ID" value="MEY9320696.1"/>
    <property type="molecule type" value="Genomic_DNA"/>
</dbReference>
<dbReference type="CDD" id="cd04586">
    <property type="entry name" value="CBS_pair_BON_assoc"/>
    <property type="match status" value="1"/>
</dbReference>
<dbReference type="Gene3D" id="3.10.580.10">
    <property type="entry name" value="CBS-domain"/>
    <property type="match status" value="1"/>
</dbReference>
<evidence type="ECO:0000313" key="6">
    <source>
        <dbReference type="EMBL" id="MEY9320696.1"/>
    </source>
</evidence>
<organism evidence="6 7">
    <name type="scientific">Bradyrhizobium elkanii</name>
    <dbReference type="NCBI Taxonomy" id="29448"/>
    <lineage>
        <taxon>Bacteria</taxon>
        <taxon>Pseudomonadati</taxon>
        <taxon>Pseudomonadota</taxon>
        <taxon>Alphaproteobacteria</taxon>
        <taxon>Hyphomicrobiales</taxon>
        <taxon>Nitrobacteraceae</taxon>
        <taxon>Bradyrhizobium</taxon>
    </lineage>
</organism>
<comment type="caution">
    <text evidence="6">The sequence shown here is derived from an EMBL/GenBank/DDBJ whole genome shotgun (WGS) entry which is preliminary data.</text>
</comment>
<dbReference type="InterPro" id="IPR007055">
    <property type="entry name" value="BON_dom"/>
</dbReference>
<dbReference type="RefSeq" id="WP_100213807.1">
    <property type="nucleotide sequence ID" value="NZ_CP126026.1"/>
</dbReference>
<name>A0ABV4FB37_BRAEL</name>